<organism evidence="7 8">
    <name type="scientific">Kutzneria buriramensis</name>
    <dbReference type="NCBI Taxonomy" id="1045776"/>
    <lineage>
        <taxon>Bacteria</taxon>
        <taxon>Bacillati</taxon>
        <taxon>Actinomycetota</taxon>
        <taxon>Actinomycetes</taxon>
        <taxon>Pseudonocardiales</taxon>
        <taxon>Pseudonocardiaceae</taxon>
        <taxon>Kutzneria</taxon>
    </lineage>
</organism>
<dbReference type="GO" id="GO:0046677">
    <property type="term" value="P:response to antibiotic"/>
    <property type="evidence" value="ECO:0007669"/>
    <property type="project" value="UniProtKB-KW"/>
</dbReference>
<dbReference type="GO" id="GO:0016887">
    <property type="term" value="F:ATP hydrolysis activity"/>
    <property type="evidence" value="ECO:0007669"/>
    <property type="project" value="InterPro"/>
</dbReference>
<evidence type="ECO:0000256" key="3">
    <source>
        <dbReference type="ARBA" id="ARBA00022741"/>
    </source>
</evidence>
<keyword evidence="3" id="KW-0547">Nucleotide-binding</keyword>
<keyword evidence="4 7" id="KW-0067">ATP-binding</keyword>
<dbReference type="RefSeq" id="WP_116177833.1">
    <property type="nucleotide sequence ID" value="NZ_CP144375.1"/>
</dbReference>
<reference evidence="7 8" key="1">
    <citation type="submission" date="2018-08" db="EMBL/GenBank/DDBJ databases">
        <title>Genomic Encyclopedia of Archaeal and Bacterial Type Strains, Phase II (KMG-II): from individual species to whole genera.</title>
        <authorList>
            <person name="Goeker M."/>
        </authorList>
    </citation>
    <scope>NUCLEOTIDE SEQUENCE [LARGE SCALE GENOMIC DNA]</scope>
    <source>
        <strain evidence="7 8">DSM 45791</strain>
    </source>
</reference>
<dbReference type="InterPro" id="IPR003593">
    <property type="entry name" value="AAA+_ATPase"/>
</dbReference>
<dbReference type="PANTHER" id="PTHR42711:SF17">
    <property type="entry name" value="ABC TRANSPORTER ATP-BINDING PROTEIN"/>
    <property type="match status" value="1"/>
</dbReference>
<dbReference type="GO" id="GO:0005524">
    <property type="term" value="F:ATP binding"/>
    <property type="evidence" value="ECO:0007669"/>
    <property type="project" value="UniProtKB-KW"/>
</dbReference>
<dbReference type="InterPro" id="IPR003439">
    <property type="entry name" value="ABC_transporter-like_ATP-bd"/>
</dbReference>
<evidence type="ECO:0000313" key="7">
    <source>
        <dbReference type="EMBL" id="REH41795.1"/>
    </source>
</evidence>
<evidence type="ECO:0000256" key="2">
    <source>
        <dbReference type="ARBA" id="ARBA00022448"/>
    </source>
</evidence>
<accession>A0A3E0HBI3</accession>
<proteinExistence type="predicted"/>
<keyword evidence="5" id="KW-0046">Antibiotic resistance</keyword>
<dbReference type="Pfam" id="PF00005">
    <property type="entry name" value="ABC_tran"/>
    <property type="match status" value="1"/>
</dbReference>
<dbReference type="OrthoDB" id="9804819at2"/>
<name>A0A3E0HBI3_9PSEU</name>
<comment type="caution">
    <text evidence="7">The sequence shown here is derived from an EMBL/GenBank/DDBJ whole genome shotgun (WGS) entry which is preliminary data.</text>
</comment>
<comment type="subcellular location">
    <subcellularLocation>
        <location evidence="1">Cell membrane</location>
        <topology evidence="1">Peripheral membrane protein</topology>
    </subcellularLocation>
</comment>
<dbReference type="GO" id="GO:0005886">
    <property type="term" value="C:plasma membrane"/>
    <property type="evidence" value="ECO:0007669"/>
    <property type="project" value="UniProtKB-SubCell"/>
</dbReference>
<dbReference type="SUPFAM" id="SSF52540">
    <property type="entry name" value="P-loop containing nucleoside triphosphate hydrolases"/>
    <property type="match status" value="1"/>
</dbReference>
<dbReference type="CDD" id="cd03230">
    <property type="entry name" value="ABC_DR_subfamily_A"/>
    <property type="match status" value="1"/>
</dbReference>
<evidence type="ECO:0000256" key="4">
    <source>
        <dbReference type="ARBA" id="ARBA00022840"/>
    </source>
</evidence>
<evidence type="ECO:0000313" key="8">
    <source>
        <dbReference type="Proteomes" id="UP000256269"/>
    </source>
</evidence>
<dbReference type="SMART" id="SM00382">
    <property type="entry name" value="AAA"/>
    <property type="match status" value="1"/>
</dbReference>
<keyword evidence="2" id="KW-0813">Transport</keyword>
<gene>
    <name evidence="7" type="ORF">BCF44_11197</name>
</gene>
<evidence type="ECO:0000256" key="1">
    <source>
        <dbReference type="ARBA" id="ARBA00004202"/>
    </source>
</evidence>
<dbReference type="PROSITE" id="PS50893">
    <property type="entry name" value="ABC_TRANSPORTER_2"/>
    <property type="match status" value="1"/>
</dbReference>
<evidence type="ECO:0000259" key="6">
    <source>
        <dbReference type="PROSITE" id="PS50893"/>
    </source>
</evidence>
<evidence type="ECO:0000256" key="5">
    <source>
        <dbReference type="ARBA" id="ARBA00023251"/>
    </source>
</evidence>
<dbReference type="Gene3D" id="3.40.50.300">
    <property type="entry name" value="P-loop containing nucleotide triphosphate hydrolases"/>
    <property type="match status" value="1"/>
</dbReference>
<dbReference type="PROSITE" id="PS00211">
    <property type="entry name" value="ABC_TRANSPORTER_1"/>
    <property type="match status" value="1"/>
</dbReference>
<dbReference type="EMBL" id="QUNO01000011">
    <property type="protein sequence ID" value="REH41795.1"/>
    <property type="molecule type" value="Genomic_DNA"/>
</dbReference>
<dbReference type="Proteomes" id="UP000256269">
    <property type="component" value="Unassembled WGS sequence"/>
</dbReference>
<keyword evidence="8" id="KW-1185">Reference proteome</keyword>
<protein>
    <submittedName>
        <fullName evidence="7">ABC-2 type transport system ATP-binding protein</fullName>
    </submittedName>
</protein>
<dbReference type="PANTHER" id="PTHR42711">
    <property type="entry name" value="ABC TRANSPORTER ATP-BINDING PROTEIN"/>
    <property type="match status" value="1"/>
</dbReference>
<dbReference type="InterPro" id="IPR027417">
    <property type="entry name" value="P-loop_NTPase"/>
</dbReference>
<dbReference type="InterPro" id="IPR017871">
    <property type="entry name" value="ABC_transporter-like_CS"/>
</dbReference>
<dbReference type="AlphaFoldDB" id="A0A3E0HBI3"/>
<sequence>MRSTDTVTRGAAVHIRGLAKHYGDVRAVDGVDMTIAPGEVVGLLGPNGAGKSTTIDMLLGLADPTRGTVSVFGRAPRDAVGAGLVGAMLQSGGLLDDATVAQTVGLFRAMYPNPLPFKETLARAGIAELAGRRVGLLSGGEKQRVRFASALVSDPDLLVLDEPTVAMDVEGRREFWTAMRSYTDTGRTVVFATHYLAEAEDYADRVVLLRSGQVVADGSVSQVRALAAGRVITAKIPHADESALTTLPGVTSVLVRGAIVELTCADSDRALRELLARHPQAHDVEVRGAGLEAAFVTLTRQEAA</sequence>
<dbReference type="InterPro" id="IPR050763">
    <property type="entry name" value="ABC_transporter_ATP-binding"/>
</dbReference>
<feature type="domain" description="ABC transporter" evidence="6">
    <location>
        <begin position="13"/>
        <end position="236"/>
    </location>
</feature>